<dbReference type="InterPro" id="IPR001173">
    <property type="entry name" value="Glyco_trans_2-like"/>
</dbReference>
<keyword evidence="3" id="KW-0328">Glycosyltransferase</keyword>
<organism evidence="7 8">
    <name type="scientific">Clostridium butyricum</name>
    <dbReference type="NCBI Taxonomy" id="1492"/>
    <lineage>
        <taxon>Bacteria</taxon>
        <taxon>Bacillati</taxon>
        <taxon>Bacillota</taxon>
        <taxon>Clostridia</taxon>
        <taxon>Eubacteriales</taxon>
        <taxon>Clostridiaceae</taxon>
        <taxon>Clostridium</taxon>
    </lineage>
</organism>
<evidence type="ECO:0000256" key="1">
    <source>
        <dbReference type="ARBA" id="ARBA00004776"/>
    </source>
</evidence>
<dbReference type="Gene3D" id="3.90.550.10">
    <property type="entry name" value="Spore Coat Polysaccharide Biosynthesis Protein SpsA, Chain A"/>
    <property type="match status" value="1"/>
</dbReference>
<dbReference type="SUPFAM" id="SSF53756">
    <property type="entry name" value="UDP-Glycosyltransferase/glycogen phosphorylase"/>
    <property type="match status" value="1"/>
</dbReference>
<dbReference type="PANTHER" id="PTHR43179:SF12">
    <property type="entry name" value="GALACTOFURANOSYLTRANSFERASE GLFT2"/>
    <property type="match status" value="1"/>
</dbReference>
<dbReference type="InterPro" id="IPR001296">
    <property type="entry name" value="Glyco_trans_1"/>
</dbReference>
<evidence type="ECO:0000256" key="3">
    <source>
        <dbReference type="ARBA" id="ARBA00022676"/>
    </source>
</evidence>
<dbReference type="Proteomes" id="UP000515243">
    <property type="component" value="Chromosome 1"/>
</dbReference>
<dbReference type="GeneID" id="92942860"/>
<dbReference type="RefSeq" id="WP_051119265.1">
    <property type="nucleotide sequence ID" value="NZ_AP019716.1"/>
</dbReference>
<dbReference type="Pfam" id="PF00534">
    <property type="entry name" value="Glycos_transf_1"/>
    <property type="match status" value="1"/>
</dbReference>
<feature type="domain" description="Glycosyltransferase 2-like" evidence="6">
    <location>
        <begin position="169"/>
        <end position="340"/>
    </location>
</feature>
<evidence type="ECO:0000313" key="7">
    <source>
        <dbReference type="EMBL" id="QMW89726.1"/>
    </source>
</evidence>
<protein>
    <submittedName>
        <fullName evidence="7">Glycosyltransferase</fullName>
    </submittedName>
</protein>
<comment type="similarity">
    <text evidence="2">Belongs to the glycosyltransferase 2 family.</text>
</comment>
<dbReference type="Gene3D" id="3.40.50.2000">
    <property type="entry name" value="Glycogen Phosphorylase B"/>
    <property type="match status" value="2"/>
</dbReference>
<reference evidence="7 8" key="1">
    <citation type="submission" date="2019-05" db="EMBL/GenBank/DDBJ databases">
        <authorList>
            <person name="Schori C."/>
            <person name="Ahrens C."/>
        </authorList>
    </citation>
    <scope>NUCLEOTIDE SEQUENCE [LARGE SCALE GENOMIC DNA]</scope>
    <source>
        <strain evidence="7 8">DSM 10702</strain>
    </source>
</reference>
<feature type="domain" description="Glycosyl transferase family 1" evidence="5">
    <location>
        <begin position="647"/>
        <end position="786"/>
    </location>
</feature>
<dbReference type="Pfam" id="PF00535">
    <property type="entry name" value="Glycos_transf_2"/>
    <property type="match status" value="1"/>
</dbReference>
<dbReference type="InterPro" id="IPR029044">
    <property type="entry name" value="Nucleotide-diphossugar_trans"/>
</dbReference>
<sequence>MANSYMYNIDNVAYNDQILDIRGWIFNEDKEVNDIKLVVKGAQSKEHIQCLSNILQERIDVYEAFNNKNALNSGFCCKFELNNVYKADVYLDINNEHRIFIKRIESQKNGKFKNIIEKTKKIFLRSDNNITIKELGVNLQNDDFIDFRKERVIQKVIYNDAIYKNIIDIIIPVFNGYDYLEKLFETISNTKMNYRLIVINDKSTDERVAVFLSRYAERDSRVVLLENEENLGFVKTVNKGLKLSNNHIALVNTDTELPPMWLERLIMPIIESGKVASSTPFTNCGTICSFPDFCKDNVLFEEMNVKDIDNVFQTIEPCYTQLPTGVGFCMGMNRNAINEIGVLDEKTFAKGYGEENDWCQRAIKSGYKNVHVENLYVYHKHGGSFLSEEKKKLLERNSQLLSQKHPNYNSDVMNYCNSDPVSGIRKYVMFTLLLKKVNEIELYFDHSNGGGATSYLEKKIEKRILNEKAIIIIRYDVFKKKYLFNFKYKKYDILYFFNTLNELFSFLNELKITKIYINELVTYLSIYEVINNILQLKDNKKAKLYCYIHDYYAICPTINLLNNAGCYCKLNIDKCDTCIKSNQFNSFMKYESINLWREVWGRLLNDCDKVIVFSNDSEKIIKKIYNTLDNIEIIPHVVDYIVPIKRNIKKNKTIKIGVLGILAKHKGLDIIKDMLRIIDESKLDIKIVLFGSCDEKIEHKNFLETGKYSVDNISKLILEHEIDIIFIPSIWPETYSYTTQEAIEMKMPVACLNIGAQAEKVSKYNMGCVIDSDNSKIILNEIIKFVQKLT</sequence>
<evidence type="ECO:0000259" key="5">
    <source>
        <dbReference type="Pfam" id="PF00534"/>
    </source>
</evidence>
<dbReference type="PANTHER" id="PTHR43179">
    <property type="entry name" value="RHAMNOSYLTRANSFERASE WBBL"/>
    <property type="match status" value="1"/>
</dbReference>
<gene>
    <name evidence="7" type="ORF">FF104_01855</name>
</gene>
<name>A0AAP9UCW9_CLOBU</name>
<comment type="pathway">
    <text evidence="1">Cell wall biogenesis; cell wall polysaccharide biosynthesis.</text>
</comment>
<dbReference type="EMBL" id="CP040626">
    <property type="protein sequence ID" value="QMW89726.1"/>
    <property type="molecule type" value="Genomic_DNA"/>
</dbReference>
<dbReference type="GO" id="GO:0016757">
    <property type="term" value="F:glycosyltransferase activity"/>
    <property type="evidence" value="ECO:0007669"/>
    <property type="project" value="UniProtKB-KW"/>
</dbReference>
<keyword evidence="4" id="KW-0808">Transferase</keyword>
<accession>A0AAP9UCW9</accession>
<evidence type="ECO:0000256" key="4">
    <source>
        <dbReference type="ARBA" id="ARBA00022679"/>
    </source>
</evidence>
<proteinExistence type="inferred from homology"/>
<evidence type="ECO:0000313" key="8">
    <source>
        <dbReference type="Proteomes" id="UP000515243"/>
    </source>
</evidence>
<dbReference type="AlphaFoldDB" id="A0AAP9UCW9"/>
<evidence type="ECO:0000256" key="2">
    <source>
        <dbReference type="ARBA" id="ARBA00006739"/>
    </source>
</evidence>
<dbReference type="SUPFAM" id="SSF53448">
    <property type="entry name" value="Nucleotide-diphospho-sugar transferases"/>
    <property type="match status" value="1"/>
</dbReference>
<evidence type="ECO:0000259" key="6">
    <source>
        <dbReference type="Pfam" id="PF00535"/>
    </source>
</evidence>